<reference evidence="3 4" key="1">
    <citation type="submission" date="2011-09" db="EMBL/GenBank/DDBJ databases">
        <title>The permanent draft genome of Caldithrix abyssi DSM 13497.</title>
        <authorList>
            <consortium name="US DOE Joint Genome Institute (JGI-PGF)"/>
            <person name="Lucas S."/>
            <person name="Han J."/>
            <person name="Lapidus A."/>
            <person name="Bruce D."/>
            <person name="Goodwin L."/>
            <person name="Pitluck S."/>
            <person name="Peters L."/>
            <person name="Kyrpides N."/>
            <person name="Mavromatis K."/>
            <person name="Ivanova N."/>
            <person name="Mikhailova N."/>
            <person name="Chertkov O."/>
            <person name="Detter J.C."/>
            <person name="Tapia R."/>
            <person name="Han C."/>
            <person name="Land M."/>
            <person name="Hauser L."/>
            <person name="Markowitz V."/>
            <person name="Cheng J.-F."/>
            <person name="Hugenholtz P."/>
            <person name="Woyke T."/>
            <person name="Wu D."/>
            <person name="Spring S."/>
            <person name="Brambilla E."/>
            <person name="Klenk H.-P."/>
            <person name="Eisen J.A."/>
        </authorList>
    </citation>
    <scope>NUCLEOTIDE SEQUENCE [LARGE SCALE GENOMIC DNA]</scope>
    <source>
        <strain evidence="3 4">DSM 13497</strain>
    </source>
</reference>
<protein>
    <submittedName>
        <fullName evidence="3">Uncharacterized protein</fullName>
    </submittedName>
</protein>
<proteinExistence type="predicted"/>
<dbReference type="Proteomes" id="UP000004671">
    <property type="component" value="Chromosome"/>
</dbReference>
<evidence type="ECO:0000256" key="1">
    <source>
        <dbReference type="SAM" id="Phobius"/>
    </source>
</evidence>
<dbReference type="AlphaFoldDB" id="H1XNL3"/>
<name>H1XNL3_CALAY</name>
<keyword evidence="1" id="KW-0472">Membrane</keyword>
<dbReference type="HOGENOM" id="CLU_2300588_0_0_0"/>
<evidence type="ECO:0000313" key="5">
    <source>
        <dbReference type="Proteomes" id="UP000183868"/>
    </source>
</evidence>
<sequence>MAQKVKEKAKKHDKKVEAEEPQFPEKVEKIFKYILKGLSWTVGIAFVMVIILPEFNSPFLDKVTRVFYLTGITCLLVFLIIEFFAVSIKGLINRLIYDKN</sequence>
<gene>
    <name evidence="2" type="ORF">Cabys_2599</name>
    <name evidence="3" type="ORF">Calab_3653</name>
</gene>
<dbReference type="Proteomes" id="UP000183868">
    <property type="component" value="Chromosome"/>
</dbReference>
<accession>H1XNL3</accession>
<keyword evidence="4" id="KW-1185">Reference proteome</keyword>
<evidence type="ECO:0000313" key="2">
    <source>
        <dbReference type="EMBL" id="APF19348.1"/>
    </source>
</evidence>
<evidence type="ECO:0000313" key="4">
    <source>
        <dbReference type="Proteomes" id="UP000004671"/>
    </source>
</evidence>
<dbReference type="STRING" id="880073.Cabys_2599"/>
<evidence type="ECO:0000313" key="3">
    <source>
        <dbReference type="EMBL" id="EHO43251.1"/>
    </source>
</evidence>
<dbReference type="RefSeq" id="WP_006930814.1">
    <property type="nucleotide sequence ID" value="NZ_CM001402.1"/>
</dbReference>
<organism evidence="3 4">
    <name type="scientific">Caldithrix abyssi DSM 13497</name>
    <dbReference type="NCBI Taxonomy" id="880073"/>
    <lineage>
        <taxon>Bacteria</taxon>
        <taxon>Pseudomonadati</taxon>
        <taxon>Calditrichota</taxon>
        <taxon>Calditrichia</taxon>
        <taxon>Calditrichales</taxon>
        <taxon>Calditrichaceae</taxon>
        <taxon>Caldithrix</taxon>
    </lineage>
</organism>
<keyword evidence="1" id="KW-0812">Transmembrane</keyword>
<feature type="transmembrane region" description="Helical" evidence="1">
    <location>
        <begin position="65"/>
        <end position="86"/>
    </location>
</feature>
<keyword evidence="1" id="KW-1133">Transmembrane helix</keyword>
<dbReference type="PaxDb" id="880073-Calab_3653"/>
<reference evidence="2 5" key="2">
    <citation type="submission" date="2016-11" db="EMBL/GenBank/DDBJ databases">
        <title>Genomic analysis of Caldithrix abyssi and proposal of a novel bacterial phylum Caldithrichaeota.</title>
        <authorList>
            <person name="Kublanov I."/>
            <person name="Sigalova O."/>
            <person name="Gavrilov S."/>
            <person name="Lebedinsky A."/>
            <person name="Ivanova N."/>
            <person name="Daum C."/>
            <person name="Reddy T."/>
            <person name="Klenk H.P."/>
            <person name="Goker M."/>
            <person name="Reva O."/>
            <person name="Miroshnichenko M."/>
            <person name="Kyprides N."/>
            <person name="Woyke T."/>
            <person name="Gelfand M."/>
        </authorList>
    </citation>
    <scope>NUCLEOTIDE SEQUENCE [LARGE SCALE GENOMIC DNA]</scope>
    <source>
        <strain evidence="2 5">LF13</strain>
    </source>
</reference>
<dbReference type="KEGG" id="caby:Cabys_2599"/>
<dbReference type="EMBL" id="CP018099">
    <property type="protein sequence ID" value="APF19348.1"/>
    <property type="molecule type" value="Genomic_DNA"/>
</dbReference>
<dbReference type="InParanoid" id="H1XNL3"/>
<dbReference type="EMBL" id="CM001402">
    <property type="protein sequence ID" value="EHO43251.1"/>
    <property type="molecule type" value="Genomic_DNA"/>
</dbReference>
<feature type="transmembrane region" description="Helical" evidence="1">
    <location>
        <begin position="33"/>
        <end position="53"/>
    </location>
</feature>